<dbReference type="Gene3D" id="3.40.605.10">
    <property type="entry name" value="Aldehyde Dehydrogenase, Chain A, domain 1"/>
    <property type="match status" value="1"/>
</dbReference>
<dbReference type="InterPro" id="IPR010061">
    <property type="entry name" value="MeMal-semiAld_DH"/>
</dbReference>
<feature type="domain" description="Aldehyde dehydrogenase" evidence="1">
    <location>
        <begin position="15"/>
        <end position="152"/>
    </location>
</feature>
<dbReference type="Pfam" id="PF00171">
    <property type="entry name" value="Aldedh"/>
    <property type="match status" value="1"/>
</dbReference>
<reference evidence="2" key="1">
    <citation type="submission" date="2018-05" db="EMBL/GenBank/DDBJ databases">
        <authorList>
            <person name="Lanie J.A."/>
            <person name="Ng W.-L."/>
            <person name="Kazmierczak K.M."/>
            <person name="Andrzejewski T.M."/>
            <person name="Davidsen T.M."/>
            <person name="Wayne K.J."/>
            <person name="Tettelin H."/>
            <person name="Glass J.I."/>
            <person name="Rusch D."/>
            <person name="Podicherti R."/>
            <person name="Tsui H.-C.T."/>
            <person name="Winkler M.E."/>
        </authorList>
    </citation>
    <scope>NUCLEOTIDE SEQUENCE</scope>
</reference>
<dbReference type="GO" id="GO:0004491">
    <property type="term" value="F:methylmalonate-semialdehyde dehydrogenase (acylating, NAD) activity"/>
    <property type="evidence" value="ECO:0007669"/>
    <property type="project" value="InterPro"/>
</dbReference>
<dbReference type="PANTHER" id="PTHR43866:SF4">
    <property type="entry name" value="MALONATE-SEMIALDEHYDE DEHYDROGENASE"/>
    <property type="match status" value="1"/>
</dbReference>
<gene>
    <name evidence="2" type="ORF">METZ01_LOCUS191824</name>
</gene>
<name>A0A382DKH3_9ZZZZ</name>
<feature type="non-terminal residue" evidence="2">
    <location>
        <position position="152"/>
    </location>
</feature>
<dbReference type="InterPro" id="IPR016161">
    <property type="entry name" value="Ald_DH/histidinol_DH"/>
</dbReference>
<dbReference type="GO" id="GO:0006574">
    <property type="term" value="P:L-valine catabolic process"/>
    <property type="evidence" value="ECO:0007669"/>
    <property type="project" value="TreeGrafter"/>
</dbReference>
<proteinExistence type="predicted"/>
<organism evidence="2">
    <name type="scientific">marine metagenome</name>
    <dbReference type="NCBI Taxonomy" id="408172"/>
    <lineage>
        <taxon>unclassified sequences</taxon>
        <taxon>metagenomes</taxon>
        <taxon>ecological metagenomes</taxon>
    </lineage>
</organism>
<dbReference type="SUPFAM" id="SSF53720">
    <property type="entry name" value="ALDH-like"/>
    <property type="match status" value="1"/>
</dbReference>
<dbReference type="PANTHER" id="PTHR43866">
    <property type="entry name" value="MALONATE-SEMIALDEHYDE DEHYDROGENASE"/>
    <property type="match status" value="1"/>
</dbReference>
<dbReference type="EMBL" id="UINC01039868">
    <property type="protein sequence ID" value="SVB38970.1"/>
    <property type="molecule type" value="Genomic_DNA"/>
</dbReference>
<evidence type="ECO:0000259" key="1">
    <source>
        <dbReference type="Pfam" id="PF00171"/>
    </source>
</evidence>
<dbReference type="AlphaFoldDB" id="A0A382DKH3"/>
<sequence>MKSVGHLIDGEIRQTDGRQLDITNPSTGEIEGQVCLASTAETAEAITAAEAAFPAWRATPPARRAQIMFRFKSLLEAHTDELATLIGVEHGKISHDAAGEVGRGIENVEFACFAPELLKGEYTRNVGPEIDSWSEFQPLGVVAGITPFNFPV</sequence>
<dbReference type="InterPro" id="IPR016162">
    <property type="entry name" value="Ald_DH_N"/>
</dbReference>
<evidence type="ECO:0000313" key="2">
    <source>
        <dbReference type="EMBL" id="SVB38970.1"/>
    </source>
</evidence>
<dbReference type="InterPro" id="IPR015590">
    <property type="entry name" value="Aldehyde_DH_dom"/>
</dbReference>
<dbReference type="GO" id="GO:0006210">
    <property type="term" value="P:thymine catabolic process"/>
    <property type="evidence" value="ECO:0007669"/>
    <property type="project" value="TreeGrafter"/>
</dbReference>
<protein>
    <recommendedName>
        <fullName evidence="1">Aldehyde dehydrogenase domain-containing protein</fullName>
    </recommendedName>
</protein>
<accession>A0A382DKH3</accession>